<keyword evidence="2" id="KW-1185">Reference proteome</keyword>
<gene>
    <name evidence="1" type="ORF">B0H17DRAFT_1039967</name>
</gene>
<reference evidence="1" key="1">
    <citation type="submission" date="2023-03" db="EMBL/GenBank/DDBJ databases">
        <title>Massive genome expansion in bonnet fungi (Mycena s.s.) driven by repeated elements and novel gene families across ecological guilds.</title>
        <authorList>
            <consortium name="Lawrence Berkeley National Laboratory"/>
            <person name="Harder C.B."/>
            <person name="Miyauchi S."/>
            <person name="Viragh M."/>
            <person name="Kuo A."/>
            <person name="Thoen E."/>
            <person name="Andreopoulos B."/>
            <person name="Lu D."/>
            <person name="Skrede I."/>
            <person name="Drula E."/>
            <person name="Henrissat B."/>
            <person name="Morin E."/>
            <person name="Kohler A."/>
            <person name="Barry K."/>
            <person name="LaButti K."/>
            <person name="Morin E."/>
            <person name="Salamov A."/>
            <person name="Lipzen A."/>
            <person name="Mereny Z."/>
            <person name="Hegedus B."/>
            <person name="Baldrian P."/>
            <person name="Stursova M."/>
            <person name="Weitz H."/>
            <person name="Taylor A."/>
            <person name="Grigoriev I.V."/>
            <person name="Nagy L.G."/>
            <person name="Martin F."/>
            <person name="Kauserud H."/>
        </authorList>
    </citation>
    <scope>NUCLEOTIDE SEQUENCE</scope>
    <source>
        <strain evidence="1">CBHHK067</strain>
    </source>
</reference>
<sequence>MLSRNAYASGDLALPLSIWHFAYKSHGDACRRQTSFIRFGRDSTARNVLNSMTEASMRDIWSVTGLHSIRSDCRELFLNHLLSQISACFRTEPIAKYRINPERKTRVQATT</sequence>
<protein>
    <submittedName>
        <fullName evidence="1">Uncharacterized protein</fullName>
    </submittedName>
</protein>
<dbReference type="AlphaFoldDB" id="A0AAD7GT17"/>
<organism evidence="1 2">
    <name type="scientific">Mycena rosella</name>
    <name type="common">Pink bonnet</name>
    <name type="synonym">Agaricus rosellus</name>
    <dbReference type="NCBI Taxonomy" id="1033263"/>
    <lineage>
        <taxon>Eukaryota</taxon>
        <taxon>Fungi</taxon>
        <taxon>Dikarya</taxon>
        <taxon>Basidiomycota</taxon>
        <taxon>Agaricomycotina</taxon>
        <taxon>Agaricomycetes</taxon>
        <taxon>Agaricomycetidae</taxon>
        <taxon>Agaricales</taxon>
        <taxon>Marasmiineae</taxon>
        <taxon>Mycenaceae</taxon>
        <taxon>Mycena</taxon>
    </lineage>
</organism>
<comment type="caution">
    <text evidence="1">The sequence shown here is derived from an EMBL/GenBank/DDBJ whole genome shotgun (WGS) entry which is preliminary data.</text>
</comment>
<dbReference type="EMBL" id="JARKIE010000010">
    <property type="protein sequence ID" value="KAJ7704576.1"/>
    <property type="molecule type" value="Genomic_DNA"/>
</dbReference>
<dbReference type="Proteomes" id="UP001221757">
    <property type="component" value="Unassembled WGS sequence"/>
</dbReference>
<proteinExistence type="predicted"/>
<name>A0AAD7GT17_MYCRO</name>
<evidence type="ECO:0000313" key="2">
    <source>
        <dbReference type="Proteomes" id="UP001221757"/>
    </source>
</evidence>
<evidence type="ECO:0000313" key="1">
    <source>
        <dbReference type="EMBL" id="KAJ7704576.1"/>
    </source>
</evidence>
<accession>A0AAD7GT17</accession>